<dbReference type="AlphaFoldDB" id="A0A3S4HTP6"/>
<keyword evidence="1" id="KW-0812">Transmembrane</keyword>
<proteinExistence type="predicted"/>
<keyword evidence="1" id="KW-1133">Transmembrane helix</keyword>
<dbReference type="EMBL" id="LR134117">
    <property type="protein sequence ID" value="VDZ65045.1"/>
    <property type="molecule type" value="Genomic_DNA"/>
</dbReference>
<sequence>MAVFFLFYPLRPRIAYTWWFGGLTLGMLMGFGQVMRGAHFFSHNLWAGWWVWFSQLAVYWWVSGYLSRKTR</sequence>
<dbReference type="KEGG" id="sof:NCTC11214_05275"/>
<keyword evidence="1" id="KW-0472">Membrane</keyword>
<feature type="transmembrane region" description="Helical" evidence="1">
    <location>
        <begin position="47"/>
        <end position="66"/>
    </location>
</feature>
<accession>A0A3S4HTP6</accession>
<feature type="transmembrane region" description="Helical" evidence="1">
    <location>
        <begin position="16"/>
        <end position="35"/>
    </location>
</feature>
<organism evidence="2 3">
    <name type="scientific">Serratia odorifera</name>
    <dbReference type="NCBI Taxonomy" id="618"/>
    <lineage>
        <taxon>Bacteria</taxon>
        <taxon>Pseudomonadati</taxon>
        <taxon>Pseudomonadota</taxon>
        <taxon>Gammaproteobacteria</taxon>
        <taxon>Enterobacterales</taxon>
        <taxon>Yersiniaceae</taxon>
        <taxon>Serratia</taxon>
    </lineage>
</organism>
<protein>
    <submittedName>
        <fullName evidence="2">PAP2 (Acid phosphatase) superfamily protein</fullName>
    </submittedName>
</protein>
<evidence type="ECO:0000313" key="3">
    <source>
        <dbReference type="Proteomes" id="UP000281391"/>
    </source>
</evidence>
<gene>
    <name evidence="2" type="ORF">NCTC11214_05275</name>
</gene>
<reference evidence="2 3" key="1">
    <citation type="submission" date="2018-12" db="EMBL/GenBank/DDBJ databases">
        <authorList>
            <consortium name="Pathogen Informatics"/>
        </authorList>
    </citation>
    <scope>NUCLEOTIDE SEQUENCE [LARGE SCALE GENOMIC DNA]</scope>
    <source>
        <strain evidence="2 3">NCTC11214</strain>
    </source>
</reference>
<evidence type="ECO:0000313" key="2">
    <source>
        <dbReference type="EMBL" id="VDZ65045.1"/>
    </source>
</evidence>
<dbReference type="Proteomes" id="UP000281391">
    <property type="component" value="Chromosome"/>
</dbReference>
<name>A0A3S4HTP6_SEROD</name>
<evidence type="ECO:0000256" key="1">
    <source>
        <dbReference type="SAM" id="Phobius"/>
    </source>
</evidence>